<evidence type="ECO:0000259" key="2">
    <source>
        <dbReference type="PROSITE" id="PS51433"/>
    </source>
</evidence>
<name>A0A7R9ACF1_9CRUS</name>
<keyword evidence="4" id="KW-1185">Reference proteome</keyword>
<dbReference type="GO" id="GO:0043565">
    <property type="term" value="F:sequence-specific DNA binding"/>
    <property type="evidence" value="ECO:0007669"/>
    <property type="project" value="InterPro"/>
</dbReference>
<evidence type="ECO:0000313" key="4">
    <source>
        <dbReference type="Proteomes" id="UP000677054"/>
    </source>
</evidence>
<feature type="region of interest" description="Disordered" evidence="1">
    <location>
        <begin position="1"/>
        <end position="24"/>
    </location>
</feature>
<feature type="compositionally biased region" description="Low complexity" evidence="1">
    <location>
        <begin position="234"/>
        <end position="256"/>
    </location>
</feature>
<organism evidence="3">
    <name type="scientific">Darwinula stevensoni</name>
    <dbReference type="NCBI Taxonomy" id="69355"/>
    <lineage>
        <taxon>Eukaryota</taxon>
        <taxon>Metazoa</taxon>
        <taxon>Ecdysozoa</taxon>
        <taxon>Arthropoda</taxon>
        <taxon>Crustacea</taxon>
        <taxon>Oligostraca</taxon>
        <taxon>Ostracoda</taxon>
        <taxon>Podocopa</taxon>
        <taxon>Podocopida</taxon>
        <taxon>Darwinulocopina</taxon>
        <taxon>Darwinuloidea</taxon>
        <taxon>Darwinulidae</taxon>
        <taxon>Darwinula</taxon>
    </lineage>
</organism>
<gene>
    <name evidence="3" type="ORF">DSTB1V02_LOCUS11067</name>
</gene>
<dbReference type="InterPro" id="IPR003118">
    <property type="entry name" value="Pointed_dom"/>
</dbReference>
<accession>A0A7R9ACF1</accession>
<dbReference type="Pfam" id="PF02198">
    <property type="entry name" value="SAM_PNT"/>
    <property type="match status" value="1"/>
</dbReference>
<dbReference type="AlphaFoldDB" id="A0A7R9ACF1"/>
<feature type="compositionally biased region" description="Polar residues" evidence="1">
    <location>
        <begin position="42"/>
        <end position="51"/>
    </location>
</feature>
<protein>
    <recommendedName>
        <fullName evidence="2">PNT domain-containing protein</fullName>
    </recommendedName>
</protein>
<sequence>MRMPQTVPTVGFNTLDPGDSSTTSYSMADLDLSILAESSYSFQVPSPSHSFPDSAGSPPTLYHSPSPEAGKGFPTQYPPSPEAMDDLDQFVKYSSQMLLSDQPICDTYQRKPSSPPSQPQSPLQDQQADHQLLRQFLNDKSYLQNVKAEPYYDSLSEMLTTNIKQENGSAPTCCGGNNHNNSNGGEPDVCGDVKIEPFLALALDQISQEIELACKTLDISPGEKGKTREVKGKSAMMADHASSSSVNSPSKKSQVVWSESTRRVRDGPKNAPEAFPFPRERTREGKTQPRDSWNSPFPNPKEWLVGDVKKWVMWTVGQYSLPYVNVDNFQLDGLALLNLTEEAFMRLAPQCGDALMATLDLWSTAEIRMRRSARGMSGQGQGQDGSTPFDLASLASWSSAEGSSSLSPRSLHDRDDSDGKIAFQSSWDQRASFTSRHANFHLV</sequence>
<dbReference type="OrthoDB" id="5961210at2759"/>
<evidence type="ECO:0000256" key="1">
    <source>
        <dbReference type="SAM" id="MobiDB-lite"/>
    </source>
</evidence>
<dbReference type="EMBL" id="LR902954">
    <property type="protein sequence ID" value="CAD7251300.1"/>
    <property type="molecule type" value="Genomic_DNA"/>
</dbReference>
<feature type="region of interest" description="Disordered" evidence="1">
    <location>
        <begin position="221"/>
        <end position="299"/>
    </location>
</feature>
<dbReference type="EMBL" id="CAJPEV010003437">
    <property type="protein sequence ID" value="CAG0899750.1"/>
    <property type="molecule type" value="Genomic_DNA"/>
</dbReference>
<feature type="domain" description="PNT" evidence="2">
    <location>
        <begin position="280"/>
        <end position="366"/>
    </location>
</feature>
<feature type="compositionally biased region" description="Polar residues" evidence="1">
    <location>
        <begin position="1"/>
        <end position="12"/>
    </location>
</feature>
<feature type="region of interest" description="Disordered" evidence="1">
    <location>
        <begin position="42"/>
        <end position="85"/>
    </location>
</feature>
<dbReference type="Proteomes" id="UP000677054">
    <property type="component" value="Unassembled WGS sequence"/>
</dbReference>
<dbReference type="Gene3D" id="1.10.150.50">
    <property type="entry name" value="Transcription Factor, Ets-1"/>
    <property type="match status" value="1"/>
</dbReference>
<reference evidence="3" key="1">
    <citation type="submission" date="2020-11" db="EMBL/GenBank/DDBJ databases">
        <authorList>
            <person name="Tran Van P."/>
        </authorList>
    </citation>
    <scope>NUCLEOTIDE SEQUENCE</scope>
</reference>
<feature type="region of interest" description="Disordered" evidence="1">
    <location>
        <begin position="106"/>
        <end position="128"/>
    </location>
</feature>
<dbReference type="InterPro" id="IPR013761">
    <property type="entry name" value="SAM/pointed_sf"/>
</dbReference>
<feature type="compositionally biased region" description="Basic and acidic residues" evidence="1">
    <location>
        <begin position="221"/>
        <end position="232"/>
    </location>
</feature>
<feature type="compositionally biased region" description="Basic and acidic residues" evidence="1">
    <location>
        <begin position="278"/>
        <end position="289"/>
    </location>
</feature>
<dbReference type="PROSITE" id="PS51433">
    <property type="entry name" value="PNT"/>
    <property type="match status" value="1"/>
</dbReference>
<dbReference type="SUPFAM" id="SSF47769">
    <property type="entry name" value="SAM/Pointed domain"/>
    <property type="match status" value="1"/>
</dbReference>
<proteinExistence type="predicted"/>
<evidence type="ECO:0000313" key="3">
    <source>
        <dbReference type="EMBL" id="CAD7251300.1"/>
    </source>
</evidence>
<dbReference type="SMART" id="SM00251">
    <property type="entry name" value="SAM_PNT"/>
    <property type="match status" value="1"/>
</dbReference>